<comment type="caution">
    <text evidence="1">The sequence shown here is derived from an EMBL/GenBank/DDBJ whole genome shotgun (WGS) entry which is preliminary data.</text>
</comment>
<dbReference type="EMBL" id="JACASE010000006">
    <property type="protein sequence ID" value="KAF6456826.1"/>
    <property type="molecule type" value="Genomic_DNA"/>
</dbReference>
<evidence type="ECO:0000313" key="1">
    <source>
        <dbReference type="EMBL" id="KAF6456826.1"/>
    </source>
</evidence>
<name>A0A7J8GA54_ROUAE</name>
<dbReference type="AlphaFoldDB" id="A0A7J8GA54"/>
<keyword evidence="2" id="KW-1185">Reference proteome</keyword>
<accession>A0A7J8GA54</accession>
<sequence length="178" mass="19659">MQMLGNFAEGTVNAKALGPEQAWHVGGTAMLVPLIASNGGSAPSLGVDMISCREARYKRNVVLHICPMCVAVDFLFYDHTVFLYLAPGQMGFPIFILPTSVEMSHYSIGIPDHHLLDVNIVKVSITRRILNFNSPTINPSVKSALTHFDYYSFPKLIPISCICDCFSSYKQLLLMYGP</sequence>
<protein>
    <submittedName>
        <fullName evidence="1">Uncharacterized protein</fullName>
    </submittedName>
</protein>
<dbReference type="Proteomes" id="UP000593571">
    <property type="component" value="Unassembled WGS sequence"/>
</dbReference>
<gene>
    <name evidence="1" type="ORF">HJG63_011476</name>
</gene>
<proteinExistence type="predicted"/>
<organism evidence="1 2">
    <name type="scientific">Rousettus aegyptiacus</name>
    <name type="common">Egyptian fruit bat</name>
    <name type="synonym">Pteropus aegyptiacus</name>
    <dbReference type="NCBI Taxonomy" id="9407"/>
    <lineage>
        <taxon>Eukaryota</taxon>
        <taxon>Metazoa</taxon>
        <taxon>Chordata</taxon>
        <taxon>Craniata</taxon>
        <taxon>Vertebrata</taxon>
        <taxon>Euteleostomi</taxon>
        <taxon>Mammalia</taxon>
        <taxon>Eutheria</taxon>
        <taxon>Laurasiatheria</taxon>
        <taxon>Chiroptera</taxon>
        <taxon>Yinpterochiroptera</taxon>
        <taxon>Pteropodoidea</taxon>
        <taxon>Pteropodidae</taxon>
        <taxon>Rousettinae</taxon>
        <taxon>Rousettus</taxon>
    </lineage>
</organism>
<reference evidence="1 2" key="1">
    <citation type="journal article" date="2020" name="Nature">
        <title>Six reference-quality genomes reveal evolution of bat adaptations.</title>
        <authorList>
            <person name="Jebb D."/>
            <person name="Huang Z."/>
            <person name="Pippel M."/>
            <person name="Hughes G.M."/>
            <person name="Lavrichenko K."/>
            <person name="Devanna P."/>
            <person name="Winkler S."/>
            <person name="Jermiin L.S."/>
            <person name="Skirmuntt E.C."/>
            <person name="Katzourakis A."/>
            <person name="Burkitt-Gray L."/>
            <person name="Ray D.A."/>
            <person name="Sullivan K.A.M."/>
            <person name="Roscito J.G."/>
            <person name="Kirilenko B.M."/>
            <person name="Davalos L.M."/>
            <person name="Corthals A.P."/>
            <person name="Power M.L."/>
            <person name="Jones G."/>
            <person name="Ransome R.D."/>
            <person name="Dechmann D.K.N."/>
            <person name="Locatelli A.G."/>
            <person name="Puechmaille S.J."/>
            <person name="Fedrigo O."/>
            <person name="Jarvis E.D."/>
            <person name="Hiller M."/>
            <person name="Vernes S.C."/>
            <person name="Myers E.W."/>
            <person name="Teeling E.C."/>
        </authorList>
    </citation>
    <scope>NUCLEOTIDE SEQUENCE [LARGE SCALE GENOMIC DNA]</scope>
    <source>
        <strain evidence="1">MRouAeg1</strain>
        <tissue evidence="1">Muscle</tissue>
    </source>
</reference>
<evidence type="ECO:0000313" key="2">
    <source>
        <dbReference type="Proteomes" id="UP000593571"/>
    </source>
</evidence>